<keyword evidence="3" id="KW-0808">Transferase</keyword>
<dbReference type="Gene3D" id="3.40.50.2000">
    <property type="entry name" value="Glycogen Phosphorylase B"/>
    <property type="match status" value="3"/>
</dbReference>
<dbReference type="GO" id="GO:0080044">
    <property type="term" value="F:quercetin 7-O-glucosyltransferase activity"/>
    <property type="evidence" value="ECO:0007669"/>
    <property type="project" value="TreeGrafter"/>
</dbReference>
<evidence type="ECO:0000256" key="1">
    <source>
        <dbReference type="ARBA" id="ARBA00009995"/>
    </source>
</evidence>
<accession>A0AAV6JNU7</accession>
<sequence length="355" mass="39931">MAKPHALIVPHPGQGHTNPMLKVAKLLHQKGFYITFVVNEYVSRLFLKARGPNALDGLPDFKFAPVPDGIDFGDGVPDTVFFCDQVMKDVPLPFFKKFVDELRSSPEVPPITCILCDGHMTYPLDVAEELGVPCALFWTPSACGFLCYCYFRNLVEQGIVPLKDESYLTNGYLDTIIDIPAMTGIRLRDFPEFVRTTNPEDVMLNICIRETGKAHKGSAIFLNTVDALERDVLDALSTMFHPPVYAIGPLQSLEEKQIPKNSELETIGLNMWAEDLDCLTWLDKKETNSVIYAKRDLVERLVRELMVEEKGKMMKAKALEWKRMAEDAVVAPAGSSYLNFDNLVNEVLLSKYETS</sequence>
<comment type="caution">
    <text evidence="4">The sequence shown here is derived from an EMBL/GenBank/DDBJ whole genome shotgun (WGS) entry which is preliminary data.</text>
</comment>
<name>A0AAV6JNU7_9ERIC</name>
<protein>
    <submittedName>
        <fullName evidence="4">Uncharacterized protein</fullName>
    </submittedName>
</protein>
<keyword evidence="5" id="KW-1185">Reference proteome</keyword>
<dbReference type="AlphaFoldDB" id="A0AAV6JNU7"/>
<dbReference type="SUPFAM" id="SSF53756">
    <property type="entry name" value="UDP-Glycosyltransferase/glycogen phosphorylase"/>
    <property type="match status" value="1"/>
</dbReference>
<dbReference type="EMBL" id="JACTNZ010000007">
    <property type="protein sequence ID" value="KAG5541758.1"/>
    <property type="molecule type" value="Genomic_DNA"/>
</dbReference>
<evidence type="ECO:0000256" key="3">
    <source>
        <dbReference type="ARBA" id="ARBA00022679"/>
    </source>
</evidence>
<dbReference type="PANTHER" id="PTHR11926:SF774">
    <property type="entry name" value="UDP-GLYCOSYLTRANSFERASE 85A1-RELATED"/>
    <property type="match status" value="1"/>
</dbReference>
<reference evidence="4" key="1">
    <citation type="submission" date="2020-08" db="EMBL/GenBank/DDBJ databases">
        <title>Plant Genome Project.</title>
        <authorList>
            <person name="Zhang R.-G."/>
        </authorList>
    </citation>
    <scope>NUCLEOTIDE SEQUENCE</scope>
    <source>
        <strain evidence="4">WSP0</strain>
        <tissue evidence="4">Leaf</tissue>
    </source>
</reference>
<gene>
    <name evidence="4" type="ORF">RHGRI_021551</name>
</gene>
<dbReference type="Proteomes" id="UP000823749">
    <property type="component" value="Chromosome 7"/>
</dbReference>
<organism evidence="4 5">
    <name type="scientific">Rhododendron griersonianum</name>
    <dbReference type="NCBI Taxonomy" id="479676"/>
    <lineage>
        <taxon>Eukaryota</taxon>
        <taxon>Viridiplantae</taxon>
        <taxon>Streptophyta</taxon>
        <taxon>Embryophyta</taxon>
        <taxon>Tracheophyta</taxon>
        <taxon>Spermatophyta</taxon>
        <taxon>Magnoliopsida</taxon>
        <taxon>eudicotyledons</taxon>
        <taxon>Gunneridae</taxon>
        <taxon>Pentapetalae</taxon>
        <taxon>asterids</taxon>
        <taxon>Ericales</taxon>
        <taxon>Ericaceae</taxon>
        <taxon>Ericoideae</taxon>
        <taxon>Rhodoreae</taxon>
        <taxon>Rhododendron</taxon>
    </lineage>
</organism>
<proteinExistence type="inferred from homology"/>
<evidence type="ECO:0000313" key="4">
    <source>
        <dbReference type="EMBL" id="KAG5541758.1"/>
    </source>
</evidence>
<dbReference type="PANTHER" id="PTHR11926">
    <property type="entry name" value="GLUCOSYL/GLUCURONOSYL TRANSFERASES"/>
    <property type="match status" value="1"/>
</dbReference>
<comment type="similarity">
    <text evidence="1">Belongs to the UDP-glycosyltransferase family.</text>
</comment>
<dbReference type="GO" id="GO:0080043">
    <property type="term" value="F:quercetin 3-O-glucosyltransferase activity"/>
    <property type="evidence" value="ECO:0007669"/>
    <property type="project" value="TreeGrafter"/>
</dbReference>
<evidence type="ECO:0000313" key="5">
    <source>
        <dbReference type="Proteomes" id="UP000823749"/>
    </source>
</evidence>
<keyword evidence="2" id="KW-0328">Glycosyltransferase</keyword>
<dbReference type="FunFam" id="3.40.50.2000:FF:000065">
    <property type="entry name" value="Glycosyltransferase"/>
    <property type="match status" value="1"/>
</dbReference>
<evidence type="ECO:0000256" key="2">
    <source>
        <dbReference type="ARBA" id="ARBA00022676"/>
    </source>
</evidence>